<evidence type="ECO:0000256" key="3">
    <source>
        <dbReference type="ARBA" id="ARBA00022723"/>
    </source>
</evidence>
<dbReference type="PANTHER" id="PTHR46222">
    <property type="entry name" value="PEPTIDYL-PROLYL CIS-TRANS ISOMERASE FKBP7/14"/>
    <property type="match status" value="1"/>
</dbReference>
<dbReference type="PROSITE" id="PS00018">
    <property type="entry name" value="EF_HAND_1"/>
    <property type="match status" value="2"/>
</dbReference>
<dbReference type="InterPro" id="IPR008160">
    <property type="entry name" value="Collagen"/>
</dbReference>
<dbReference type="GO" id="GO:0003755">
    <property type="term" value="F:peptidyl-prolyl cis-trans isomerase activity"/>
    <property type="evidence" value="ECO:0007669"/>
    <property type="project" value="UniProtKB-KW"/>
</dbReference>
<dbReference type="Pfam" id="PF00254">
    <property type="entry name" value="FKBP_C"/>
    <property type="match status" value="1"/>
</dbReference>
<feature type="region of interest" description="Disordered" evidence="12">
    <location>
        <begin position="35"/>
        <end position="121"/>
    </location>
</feature>
<keyword evidence="7" id="KW-0106">Calcium</keyword>
<accession>A0AAV6H8Q6</accession>
<dbReference type="EMBL" id="JADWDJ010000003">
    <property type="protein sequence ID" value="KAG5283759.1"/>
    <property type="molecule type" value="Genomic_DNA"/>
</dbReference>
<evidence type="ECO:0000313" key="16">
    <source>
        <dbReference type="Proteomes" id="UP000823561"/>
    </source>
</evidence>
<evidence type="ECO:0000256" key="2">
    <source>
        <dbReference type="ARBA" id="ARBA00013194"/>
    </source>
</evidence>
<evidence type="ECO:0000256" key="12">
    <source>
        <dbReference type="SAM" id="MobiDB-lite"/>
    </source>
</evidence>
<dbReference type="InterPro" id="IPR002048">
    <property type="entry name" value="EF_hand_dom"/>
</dbReference>
<proteinExistence type="predicted"/>
<evidence type="ECO:0000256" key="7">
    <source>
        <dbReference type="ARBA" id="ARBA00022837"/>
    </source>
</evidence>
<organism evidence="15 16">
    <name type="scientific">Alosa alosa</name>
    <name type="common">allis shad</name>
    <dbReference type="NCBI Taxonomy" id="278164"/>
    <lineage>
        <taxon>Eukaryota</taxon>
        <taxon>Metazoa</taxon>
        <taxon>Chordata</taxon>
        <taxon>Craniata</taxon>
        <taxon>Vertebrata</taxon>
        <taxon>Euteleostomi</taxon>
        <taxon>Actinopterygii</taxon>
        <taxon>Neopterygii</taxon>
        <taxon>Teleostei</taxon>
        <taxon>Clupei</taxon>
        <taxon>Clupeiformes</taxon>
        <taxon>Clupeoidei</taxon>
        <taxon>Clupeidae</taxon>
        <taxon>Alosa</taxon>
    </lineage>
</organism>
<dbReference type="Pfam" id="PF01391">
    <property type="entry name" value="Collagen"/>
    <property type="match status" value="1"/>
</dbReference>
<feature type="domain" description="EF-hand" evidence="14">
    <location>
        <begin position="255"/>
        <end position="290"/>
    </location>
</feature>
<evidence type="ECO:0000256" key="9">
    <source>
        <dbReference type="ARBA" id="ARBA00023180"/>
    </source>
</evidence>
<dbReference type="InterPro" id="IPR011992">
    <property type="entry name" value="EF-hand-dom_pair"/>
</dbReference>
<dbReference type="AlphaFoldDB" id="A0AAV6H8Q6"/>
<keyword evidence="6" id="KW-0256">Endoplasmic reticulum</keyword>
<comment type="catalytic activity">
    <reaction evidence="1 11">
        <text>[protein]-peptidylproline (omega=180) = [protein]-peptidylproline (omega=0)</text>
        <dbReference type="Rhea" id="RHEA:16237"/>
        <dbReference type="Rhea" id="RHEA-COMP:10747"/>
        <dbReference type="Rhea" id="RHEA-COMP:10748"/>
        <dbReference type="ChEBI" id="CHEBI:83833"/>
        <dbReference type="ChEBI" id="CHEBI:83834"/>
        <dbReference type="EC" id="5.2.1.8"/>
    </reaction>
</comment>
<keyword evidence="16" id="KW-1185">Reference proteome</keyword>
<dbReference type="FunFam" id="3.10.50.40:FF:000006">
    <property type="entry name" value="Peptidyl-prolyl cis-trans isomerase"/>
    <property type="match status" value="1"/>
</dbReference>
<keyword evidence="10 11" id="KW-0413">Isomerase</keyword>
<dbReference type="InterPro" id="IPR001179">
    <property type="entry name" value="PPIase_FKBP_dom"/>
</dbReference>
<feature type="domain" description="PPIase FKBP-type" evidence="13">
    <location>
        <begin position="166"/>
        <end position="255"/>
    </location>
</feature>
<dbReference type="GO" id="GO:0005509">
    <property type="term" value="F:calcium ion binding"/>
    <property type="evidence" value="ECO:0007669"/>
    <property type="project" value="InterPro"/>
</dbReference>
<evidence type="ECO:0000259" key="13">
    <source>
        <dbReference type="PROSITE" id="PS50059"/>
    </source>
</evidence>
<evidence type="ECO:0000256" key="6">
    <source>
        <dbReference type="ARBA" id="ARBA00022824"/>
    </source>
</evidence>
<name>A0AAV6H8Q6_9TELE</name>
<sequence length="333" mass="35865">MSVYGSVFIPLPPPPPFPPESQVSLLMIDITEDITGIKGEKGSRGPRGEQGETGEMGPKGYLGFPGNIGQPGEKGEKGERGWIGMSGEDGESGTEQGVAGRQGAKGHKGIKGDQGPPGMAGYAGIMGKPGMTGRPGEPGRATEIKDEVKVEVLFVPENCTQKSGKGDLVNAHYDGYLEDGTKFYCSRSVKDGHPQWFVLGVGQVLKGLDMGLMEMCAGEKRKLTVPPSLAFGSKGKAPVPPNATVIFEVELYSVARGPRSLEAFKEMDQDQDKSLTEEEIKQYLKTQDLKNTGKTKEETFYDGVVKDVFRRNDADKDGTLSVKEYNVFGHDEL</sequence>
<dbReference type="Pfam" id="PF13499">
    <property type="entry name" value="EF-hand_7"/>
    <property type="match status" value="1"/>
</dbReference>
<dbReference type="CDD" id="cd00051">
    <property type="entry name" value="EFh"/>
    <property type="match status" value="1"/>
</dbReference>
<feature type="domain" description="EF-hand" evidence="14">
    <location>
        <begin position="300"/>
        <end position="333"/>
    </location>
</feature>
<dbReference type="SMART" id="SM00054">
    <property type="entry name" value="EFh"/>
    <property type="match status" value="2"/>
</dbReference>
<gene>
    <name evidence="15" type="ORF">AALO_G00045800</name>
</gene>
<keyword evidence="4" id="KW-0732">Signal</keyword>
<dbReference type="InterPro" id="IPR052273">
    <property type="entry name" value="PPIase_FKBP"/>
</dbReference>
<dbReference type="PROSITE" id="PS50222">
    <property type="entry name" value="EF_HAND_2"/>
    <property type="match status" value="2"/>
</dbReference>
<evidence type="ECO:0000256" key="10">
    <source>
        <dbReference type="ARBA" id="ARBA00023235"/>
    </source>
</evidence>
<dbReference type="Gene3D" id="1.10.238.10">
    <property type="entry name" value="EF-hand"/>
    <property type="match status" value="1"/>
</dbReference>
<dbReference type="InterPro" id="IPR018247">
    <property type="entry name" value="EF_Hand_1_Ca_BS"/>
</dbReference>
<evidence type="ECO:0000256" key="11">
    <source>
        <dbReference type="PROSITE-ProRule" id="PRU00277"/>
    </source>
</evidence>
<dbReference type="SUPFAM" id="SSF47473">
    <property type="entry name" value="EF-hand"/>
    <property type="match status" value="1"/>
</dbReference>
<dbReference type="PROSITE" id="PS50059">
    <property type="entry name" value="FKBP_PPIASE"/>
    <property type="match status" value="1"/>
</dbReference>
<evidence type="ECO:0000259" key="14">
    <source>
        <dbReference type="PROSITE" id="PS50222"/>
    </source>
</evidence>
<keyword evidence="5" id="KW-0677">Repeat</keyword>
<dbReference type="EC" id="5.2.1.8" evidence="2 11"/>
<dbReference type="Gene3D" id="3.10.50.40">
    <property type="match status" value="1"/>
</dbReference>
<keyword evidence="9" id="KW-0325">Glycoprotein</keyword>
<keyword evidence="8 11" id="KW-0697">Rotamase</keyword>
<evidence type="ECO:0000256" key="4">
    <source>
        <dbReference type="ARBA" id="ARBA00022729"/>
    </source>
</evidence>
<dbReference type="InterPro" id="IPR046357">
    <property type="entry name" value="PPIase_dom_sf"/>
</dbReference>
<reference evidence="15" key="1">
    <citation type="submission" date="2020-10" db="EMBL/GenBank/DDBJ databases">
        <title>Chromosome-scale genome assembly of the Allis shad, Alosa alosa.</title>
        <authorList>
            <person name="Margot Z."/>
            <person name="Christophe K."/>
            <person name="Cabau C."/>
            <person name="Louis A."/>
            <person name="Berthelot C."/>
            <person name="Parey E."/>
            <person name="Roest Crollius H."/>
            <person name="Montfort J."/>
            <person name="Robinson-Rechavi M."/>
            <person name="Bucao C."/>
            <person name="Bouchez O."/>
            <person name="Gislard M."/>
            <person name="Lluch J."/>
            <person name="Milhes M."/>
            <person name="Lampietro C."/>
            <person name="Lopez Roques C."/>
            <person name="Donnadieu C."/>
            <person name="Braasch I."/>
            <person name="Desvignes T."/>
            <person name="Postlethwait J."/>
            <person name="Bobe J."/>
            <person name="Guiguen Y."/>
        </authorList>
    </citation>
    <scope>NUCLEOTIDE SEQUENCE</scope>
    <source>
        <strain evidence="15">M-15738</strain>
        <tissue evidence="15">Blood</tissue>
    </source>
</reference>
<evidence type="ECO:0000256" key="8">
    <source>
        <dbReference type="ARBA" id="ARBA00023110"/>
    </source>
</evidence>
<dbReference type="SUPFAM" id="SSF54534">
    <property type="entry name" value="FKBP-like"/>
    <property type="match status" value="1"/>
</dbReference>
<feature type="compositionally biased region" description="Basic and acidic residues" evidence="12">
    <location>
        <begin position="38"/>
        <end position="50"/>
    </location>
</feature>
<protein>
    <recommendedName>
        <fullName evidence="2 11">peptidylprolyl isomerase</fullName>
        <ecNumber evidence="2 11">5.2.1.8</ecNumber>
    </recommendedName>
</protein>
<evidence type="ECO:0000256" key="5">
    <source>
        <dbReference type="ARBA" id="ARBA00022737"/>
    </source>
</evidence>
<keyword evidence="3" id="KW-0479">Metal-binding</keyword>
<dbReference type="GO" id="GO:0005783">
    <property type="term" value="C:endoplasmic reticulum"/>
    <property type="evidence" value="ECO:0007669"/>
    <property type="project" value="UniProtKB-ARBA"/>
</dbReference>
<evidence type="ECO:0000313" key="15">
    <source>
        <dbReference type="EMBL" id="KAG5283759.1"/>
    </source>
</evidence>
<dbReference type="Proteomes" id="UP000823561">
    <property type="component" value="Chromosome 3"/>
</dbReference>
<dbReference type="PANTHER" id="PTHR46222:SF2">
    <property type="entry name" value="PEPTIDYL-PROLYL CIS-TRANS ISOMERASE FKBP7"/>
    <property type="match status" value="1"/>
</dbReference>
<comment type="caution">
    <text evidence="15">The sequence shown here is derived from an EMBL/GenBank/DDBJ whole genome shotgun (WGS) entry which is preliminary data.</text>
</comment>
<evidence type="ECO:0000256" key="1">
    <source>
        <dbReference type="ARBA" id="ARBA00000971"/>
    </source>
</evidence>